<keyword evidence="3 5" id="KW-0698">rRNA processing</keyword>
<dbReference type="PANTHER" id="PTHR33692:SF1">
    <property type="entry name" value="RIBOSOME MATURATION FACTOR RIMM"/>
    <property type="match status" value="1"/>
</dbReference>
<evidence type="ECO:0000313" key="8">
    <source>
        <dbReference type="EMBL" id="QDK70942.1"/>
    </source>
</evidence>
<dbReference type="Gene3D" id="2.30.30.240">
    <property type="entry name" value="PRC-barrel domain"/>
    <property type="match status" value="1"/>
</dbReference>
<name>A0A514Z8N0_9LACT</name>
<dbReference type="OrthoDB" id="9810331at2"/>
<keyword evidence="9" id="KW-1185">Reference proteome</keyword>
<dbReference type="SUPFAM" id="SSF50346">
    <property type="entry name" value="PRC-barrel domain"/>
    <property type="match status" value="1"/>
</dbReference>
<dbReference type="PANTHER" id="PTHR33692">
    <property type="entry name" value="RIBOSOME MATURATION FACTOR RIMM"/>
    <property type="match status" value="1"/>
</dbReference>
<evidence type="ECO:0000259" key="7">
    <source>
        <dbReference type="Pfam" id="PF05239"/>
    </source>
</evidence>
<evidence type="ECO:0000256" key="4">
    <source>
        <dbReference type="ARBA" id="ARBA00023186"/>
    </source>
</evidence>
<dbReference type="InterPro" id="IPR036976">
    <property type="entry name" value="RimM_N_sf"/>
</dbReference>
<dbReference type="InterPro" id="IPR011961">
    <property type="entry name" value="RimM"/>
</dbReference>
<dbReference type="GO" id="GO:0043022">
    <property type="term" value="F:ribosome binding"/>
    <property type="evidence" value="ECO:0007669"/>
    <property type="project" value="InterPro"/>
</dbReference>
<dbReference type="SUPFAM" id="SSF50447">
    <property type="entry name" value="Translation proteins"/>
    <property type="match status" value="1"/>
</dbReference>
<dbReference type="GO" id="GO:0005737">
    <property type="term" value="C:cytoplasm"/>
    <property type="evidence" value="ECO:0007669"/>
    <property type="project" value="UniProtKB-SubCell"/>
</dbReference>
<evidence type="ECO:0000256" key="5">
    <source>
        <dbReference type="HAMAP-Rule" id="MF_00014"/>
    </source>
</evidence>
<feature type="domain" description="PRC-barrel" evidence="7">
    <location>
        <begin position="98"/>
        <end position="169"/>
    </location>
</feature>
<dbReference type="InterPro" id="IPR027275">
    <property type="entry name" value="PRC-brl_dom"/>
</dbReference>
<keyword evidence="4 5" id="KW-0143">Chaperone</keyword>
<dbReference type="NCBIfam" id="TIGR02273">
    <property type="entry name" value="16S_RimM"/>
    <property type="match status" value="1"/>
</dbReference>
<proteinExistence type="inferred from homology"/>
<dbReference type="GO" id="GO:0042274">
    <property type="term" value="P:ribosomal small subunit biogenesis"/>
    <property type="evidence" value="ECO:0007669"/>
    <property type="project" value="UniProtKB-UniRule"/>
</dbReference>
<sequence>MEKFYKVGTIVNTQGLQGEVRVMPSTDFAEERFSKGAVLALFDDKDNYIQDLKVKSGRSQKNFYIVKFEGFYHINEVEKFKGSVLKVSEEHQSSLDDGEFYYHEIIGSDVYENGALIGQVSEILQPGANDVWVVKRKGKRDLLLPYIPSVVLNVDVANHHVDVEIMEGLDD</sequence>
<dbReference type="HAMAP" id="MF_00014">
    <property type="entry name" value="Ribosome_mat_RimM"/>
    <property type="match status" value="1"/>
</dbReference>
<dbReference type="AlphaFoldDB" id="A0A514Z8N0"/>
<dbReference type="KEGG" id="lack:FLP15_06955"/>
<keyword evidence="1 5" id="KW-0963">Cytoplasm</keyword>
<comment type="domain">
    <text evidence="5">The PRC barrel domain binds ribosomal protein uS19.</text>
</comment>
<evidence type="ECO:0000256" key="2">
    <source>
        <dbReference type="ARBA" id="ARBA00022517"/>
    </source>
</evidence>
<comment type="function">
    <text evidence="5">An accessory protein needed during the final step in the assembly of 30S ribosomal subunit, possibly for assembly of the head region. Essential for efficient processing of 16S rRNA. May be needed both before and after RbfA during the maturation of 16S rRNA. It has affinity for free ribosomal 30S subunits but not for 70S ribosomes.</text>
</comment>
<accession>A0A514Z8N0</accession>
<reference evidence="8 9" key="1">
    <citation type="submission" date="2019-07" db="EMBL/GenBank/DDBJ databases">
        <title>Genome sequencing of KACC 19320.</title>
        <authorList>
            <person name="Heo J."/>
            <person name="Kim S.-J."/>
            <person name="Kim J.-S."/>
            <person name="Hong S.-B."/>
            <person name="Kwon S.-W."/>
        </authorList>
    </citation>
    <scope>NUCLEOTIDE SEQUENCE [LARGE SCALE GENOMIC DNA]</scope>
    <source>
        <strain evidence="8 9">KACC 19320</strain>
    </source>
</reference>
<evidence type="ECO:0000256" key="1">
    <source>
        <dbReference type="ARBA" id="ARBA00022490"/>
    </source>
</evidence>
<dbReference type="Pfam" id="PF05239">
    <property type="entry name" value="PRC"/>
    <property type="match status" value="1"/>
</dbReference>
<dbReference type="RefSeq" id="WP_142766512.1">
    <property type="nucleotide sequence ID" value="NZ_CP041356.1"/>
</dbReference>
<dbReference type="GO" id="GO:0006364">
    <property type="term" value="P:rRNA processing"/>
    <property type="evidence" value="ECO:0007669"/>
    <property type="project" value="UniProtKB-UniRule"/>
</dbReference>
<dbReference type="Gene3D" id="2.40.30.60">
    <property type="entry name" value="RimM"/>
    <property type="match status" value="1"/>
</dbReference>
<evidence type="ECO:0000256" key="3">
    <source>
        <dbReference type="ARBA" id="ARBA00022552"/>
    </source>
</evidence>
<dbReference type="Pfam" id="PF01782">
    <property type="entry name" value="RimM"/>
    <property type="match status" value="1"/>
</dbReference>
<protein>
    <recommendedName>
        <fullName evidence="5">Ribosome maturation factor RimM</fullName>
    </recommendedName>
</protein>
<dbReference type="InterPro" id="IPR002676">
    <property type="entry name" value="RimM_N"/>
</dbReference>
<evidence type="ECO:0000259" key="6">
    <source>
        <dbReference type="Pfam" id="PF01782"/>
    </source>
</evidence>
<dbReference type="InterPro" id="IPR009000">
    <property type="entry name" value="Transl_B-barrel_sf"/>
</dbReference>
<dbReference type="Proteomes" id="UP000315128">
    <property type="component" value="Chromosome"/>
</dbReference>
<gene>
    <name evidence="5 8" type="primary">rimM</name>
    <name evidence="8" type="ORF">FLP15_06955</name>
</gene>
<organism evidence="8 9">
    <name type="scientific">Lactococcus protaetiae</name>
    <dbReference type="NCBI Taxonomy" id="2592653"/>
    <lineage>
        <taxon>Bacteria</taxon>
        <taxon>Bacillati</taxon>
        <taxon>Bacillota</taxon>
        <taxon>Bacilli</taxon>
        <taxon>Lactobacillales</taxon>
        <taxon>Streptococcaceae</taxon>
        <taxon>Lactococcus</taxon>
    </lineage>
</organism>
<dbReference type="GO" id="GO:0005840">
    <property type="term" value="C:ribosome"/>
    <property type="evidence" value="ECO:0007669"/>
    <property type="project" value="InterPro"/>
</dbReference>
<comment type="similarity">
    <text evidence="5">Belongs to the RimM family.</text>
</comment>
<comment type="subcellular location">
    <subcellularLocation>
        <location evidence="5">Cytoplasm</location>
    </subcellularLocation>
</comment>
<keyword evidence="2 5" id="KW-0690">Ribosome biogenesis</keyword>
<comment type="subunit">
    <text evidence="5">Binds ribosomal protein uS19.</text>
</comment>
<dbReference type="EMBL" id="CP041356">
    <property type="protein sequence ID" value="QDK70942.1"/>
    <property type="molecule type" value="Genomic_DNA"/>
</dbReference>
<evidence type="ECO:0000313" key="9">
    <source>
        <dbReference type="Proteomes" id="UP000315128"/>
    </source>
</evidence>
<feature type="domain" description="RimM N-terminal" evidence="6">
    <location>
        <begin position="7"/>
        <end position="90"/>
    </location>
</feature>
<dbReference type="InterPro" id="IPR011033">
    <property type="entry name" value="PRC_barrel-like_sf"/>
</dbReference>